<name>A0A087D5R3_9BIFI</name>
<sequence length="407" mass="45829">MCGDRPVMEFEYSRSGGYALRAGTIHDPARVPVGMWVDSKPEPTGESINRWWRSRGIPATRDGLGAVLAMSGIATTADLLDRCLGLSLSDRYWVRPIDRDDLEWSNINFFHNAFDERLGRSLFQGGSSHIGDVNTPDVTSAGDLPKRWIIQPDGTRSLLKAGRTGQEPDNEVIASRVARLLGIGHVEYRIGRAQGRRVSVCDEMLGDDEEIIPGGQIMSLFREGPNAERKEIWLDACERLGADRGIEEGAVDDFLFLDFLLRDTDRHYNNFGLIRNVDTLAVRPAPIFDSGESLWNGMDPDLMDNTDYKAKPFWVDDWGDRENAFWQFDLIRDWDRWDLSLLDEVPGIIHDQLATNRRIAPAVTDAITGTMKERIGMIRERRDAATAPLLANTLRFGDEPSETGRPR</sequence>
<organism evidence="1 2">
    <name type="scientific">Bifidobacterium saguini DSM 23967</name>
    <dbReference type="NCBI Taxonomy" id="1437607"/>
    <lineage>
        <taxon>Bacteria</taxon>
        <taxon>Bacillati</taxon>
        <taxon>Actinomycetota</taxon>
        <taxon>Actinomycetes</taxon>
        <taxon>Bifidobacteriales</taxon>
        <taxon>Bifidobacteriaceae</taxon>
        <taxon>Bifidobacterium</taxon>
    </lineage>
</organism>
<proteinExistence type="predicted"/>
<comment type="caution">
    <text evidence="1">The sequence shown here is derived from an EMBL/GenBank/DDBJ whole genome shotgun (WGS) entry which is preliminary data.</text>
</comment>
<reference evidence="1 2" key="1">
    <citation type="submission" date="2014-03" db="EMBL/GenBank/DDBJ databases">
        <title>Genomics of Bifidobacteria.</title>
        <authorList>
            <person name="Ventura M."/>
            <person name="Milani C."/>
            <person name="Lugli G.A."/>
        </authorList>
    </citation>
    <scope>NUCLEOTIDE SEQUENCE [LARGE SCALE GENOMIC DNA]</scope>
    <source>
        <strain evidence="1 2">DSM 23967</strain>
    </source>
</reference>
<dbReference type="STRING" id="1437607.BISA_2237"/>
<dbReference type="Proteomes" id="UP000029066">
    <property type="component" value="Unassembled WGS sequence"/>
</dbReference>
<evidence type="ECO:0000313" key="1">
    <source>
        <dbReference type="EMBL" id="KFI90863.1"/>
    </source>
</evidence>
<gene>
    <name evidence="1" type="ORF">BISA_2237</name>
</gene>
<accession>A0A087D5R3</accession>
<protein>
    <submittedName>
        <fullName evidence="1">HipA-like C-terminal domain protein</fullName>
    </submittedName>
</protein>
<evidence type="ECO:0000313" key="2">
    <source>
        <dbReference type="Proteomes" id="UP000029066"/>
    </source>
</evidence>
<dbReference type="EMBL" id="JGZN01000020">
    <property type="protein sequence ID" value="KFI90863.1"/>
    <property type="molecule type" value="Genomic_DNA"/>
</dbReference>
<dbReference type="AlphaFoldDB" id="A0A087D5R3"/>
<dbReference type="Gene3D" id="1.10.1070.20">
    <property type="match status" value="1"/>
</dbReference>